<dbReference type="NCBIfam" id="TIGR02495">
    <property type="entry name" value="NrdG2"/>
    <property type="match status" value="1"/>
</dbReference>
<keyword evidence="8" id="KW-1185">Reference proteome</keyword>
<evidence type="ECO:0000259" key="6">
    <source>
        <dbReference type="PROSITE" id="PS51918"/>
    </source>
</evidence>
<keyword evidence="3" id="KW-0479">Metal-binding</keyword>
<dbReference type="EMBL" id="BAAAZI010000011">
    <property type="protein sequence ID" value="GAA4144768.1"/>
    <property type="molecule type" value="Genomic_DNA"/>
</dbReference>
<sequence length="228" mass="25850">MKGMAKPLFDISPFTLLDYPNKAACIFWFAGCNMRCLYCYNPDIVLGKGKIGIDEAKLFLQSRRGLLQAVVFSGGECSMHPDLMKLAKIAKEMGYLIKVDTNGTRPKVLKAMYEEGLLDYVALDFKALSPKYKEITLFDDFKSFEQSLEFLISTRLTFEVRTTVHGQLLSNDDLQEMLFFLEGKGYVGNYYLQAALNNVKTLSDLSYSSFGKEKINFSSRNIQVIIRA</sequence>
<dbReference type="CDD" id="cd01335">
    <property type="entry name" value="Radical_SAM"/>
    <property type="match status" value="1"/>
</dbReference>
<feature type="domain" description="Radical SAM core" evidence="6">
    <location>
        <begin position="18"/>
        <end position="228"/>
    </location>
</feature>
<evidence type="ECO:0000256" key="4">
    <source>
        <dbReference type="ARBA" id="ARBA00023004"/>
    </source>
</evidence>
<name>A0ABP7Z0G8_9SPHI</name>
<keyword evidence="4" id="KW-0408">Iron</keyword>
<evidence type="ECO:0000313" key="8">
    <source>
        <dbReference type="Proteomes" id="UP001500101"/>
    </source>
</evidence>
<accession>A0ABP7Z0G8</accession>
<evidence type="ECO:0000256" key="2">
    <source>
        <dbReference type="ARBA" id="ARBA00022691"/>
    </source>
</evidence>
<gene>
    <name evidence="7" type="ORF">GCM10022216_28080</name>
</gene>
<dbReference type="InterPro" id="IPR012840">
    <property type="entry name" value="NrdG2"/>
</dbReference>
<organism evidence="7 8">
    <name type="scientific">Sphingobacterium kyonggiense</name>
    <dbReference type="NCBI Taxonomy" id="714075"/>
    <lineage>
        <taxon>Bacteria</taxon>
        <taxon>Pseudomonadati</taxon>
        <taxon>Bacteroidota</taxon>
        <taxon>Sphingobacteriia</taxon>
        <taxon>Sphingobacteriales</taxon>
        <taxon>Sphingobacteriaceae</taxon>
        <taxon>Sphingobacterium</taxon>
    </lineage>
</organism>
<reference evidence="8" key="1">
    <citation type="journal article" date="2019" name="Int. J. Syst. Evol. Microbiol.">
        <title>The Global Catalogue of Microorganisms (GCM) 10K type strain sequencing project: providing services to taxonomists for standard genome sequencing and annotation.</title>
        <authorList>
            <consortium name="The Broad Institute Genomics Platform"/>
            <consortium name="The Broad Institute Genome Sequencing Center for Infectious Disease"/>
            <person name="Wu L."/>
            <person name="Ma J."/>
        </authorList>
    </citation>
    <scope>NUCLEOTIDE SEQUENCE [LARGE SCALE GENOMIC DNA]</scope>
    <source>
        <strain evidence="8">JCM 16704</strain>
    </source>
</reference>
<evidence type="ECO:0000256" key="3">
    <source>
        <dbReference type="ARBA" id="ARBA00022723"/>
    </source>
</evidence>
<keyword evidence="2" id="KW-0949">S-adenosyl-L-methionine</keyword>
<comment type="caution">
    <text evidence="7">The sequence shown here is derived from an EMBL/GenBank/DDBJ whole genome shotgun (WGS) entry which is preliminary data.</text>
</comment>
<dbReference type="SFLD" id="SFLDS00029">
    <property type="entry name" value="Radical_SAM"/>
    <property type="match status" value="1"/>
</dbReference>
<dbReference type="PROSITE" id="PS51918">
    <property type="entry name" value="RADICAL_SAM"/>
    <property type="match status" value="1"/>
</dbReference>
<comment type="cofactor">
    <cofactor evidence="1">
        <name>[4Fe-4S] cluster</name>
        <dbReference type="ChEBI" id="CHEBI:49883"/>
    </cofactor>
</comment>
<dbReference type="InterPro" id="IPR058240">
    <property type="entry name" value="rSAM_sf"/>
</dbReference>
<dbReference type="PANTHER" id="PTHR11228">
    <property type="entry name" value="RADICAL SAM DOMAIN PROTEIN"/>
    <property type="match status" value="1"/>
</dbReference>
<dbReference type="SFLD" id="SFLDG01094">
    <property type="entry name" value="Uncharacterised_Radical_SAM_Su"/>
    <property type="match status" value="1"/>
</dbReference>
<dbReference type="InterPro" id="IPR007197">
    <property type="entry name" value="rSAM"/>
</dbReference>
<evidence type="ECO:0000256" key="5">
    <source>
        <dbReference type="ARBA" id="ARBA00023014"/>
    </source>
</evidence>
<protein>
    <recommendedName>
        <fullName evidence="6">Radical SAM core domain-containing protein</fullName>
    </recommendedName>
</protein>
<dbReference type="Proteomes" id="UP001500101">
    <property type="component" value="Unassembled WGS sequence"/>
</dbReference>
<evidence type="ECO:0000313" key="7">
    <source>
        <dbReference type="EMBL" id="GAA4144768.1"/>
    </source>
</evidence>
<dbReference type="Gene3D" id="3.20.20.70">
    <property type="entry name" value="Aldolase class I"/>
    <property type="match status" value="1"/>
</dbReference>
<proteinExistence type="predicted"/>
<dbReference type="SFLD" id="SFLDG01067">
    <property type="entry name" value="SPASM/twitch_domain_containing"/>
    <property type="match status" value="1"/>
</dbReference>
<keyword evidence="5" id="KW-0411">Iron-sulfur</keyword>
<dbReference type="SUPFAM" id="SSF102114">
    <property type="entry name" value="Radical SAM enzymes"/>
    <property type="match status" value="1"/>
</dbReference>
<evidence type="ECO:0000256" key="1">
    <source>
        <dbReference type="ARBA" id="ARBA00001966"/>
    </source>
</evidence>
<dbReference type="InterPro" id="IPR013785">
    <property type="entry name" value="Aldolase_TIM"/>
</dbReference>
<dbReference type="InterPro" id="IPR050377">
    <property type="entry name" value="Radical_SAM_PqqE_MftC-like"/>
</dbReference>
<dbReference type="Pfam" id="PF04055">
    <property type="entry name" value="Radical_SAM"/>
    <property type="match status" value="1"/>
</dbReference>
<dbReference type="PANTHER" id="PTHR11228:SF27">
    <property type="entry name" value="GLYCYL-RADICAL ENZYME ACTIVATING ENZYME MJ1227-RELATED"/>
    <property type="match status" value="1"/>
</dbReference>